<gene>
    <name evidence="2" type="ORF">A2U01_0011873</name>
</gene>
<organism evidence="2 3">
    <name type="scientific">Trifolium medium</name>
    <dbReference type="NCBI Taxonomy" id="97028"/>
    <lineage>
        <taxon>Eukaryota</taxon>
        <taxon>Viridiplantae</taxon>
        <taxon>Streptophyta</taxon>
        <taxon>Embryophyta</taxon>
        <taxon>Tracheophyta</taxon>
        <taxon>Spermatophyta</taxon>
        <taxon>Magnoliopsida</taxon>
        <taxon>eudicotyledons</taxon>
        <taxon>Gunneridae</taxon>
        <taxon>Pentapetalae</taxon>
        <taxon>rosids</taxon>
        <taxon>fabids</taxon>
        <taxon>Fabales</taxon>
        <taxon>Fabaceae</taxon>
        <taxon>Papilionoideae</taxon>
        <taxon>50 kb inversion clade</taxon>
        <taxon>NPAAA clade</taxon>
        <taxon>Hologalegina</taxon>
        <taxon>IRL clade</taxon>
        <taxon>Trifolieae</taxon>
        <taxon>Trifolium</taxon>
    </lineage>
</organism>
<dbReference type="GO" id="GO:0032451">
    <property type="term" value="F:demethylase activity"/>
    <property type="evidence" value="ECO:0007669"/>
    <property type="project" value="InterPro"/>
</dbReference>
<dbReference type="EMBL" id="LXQA010019391">
    <property type="protein sequence ID" value="MCH90949.1"/>
    <property type="molecule type" value="Genomic_DNA"/>
</dbReference>
<name>A0A392MVF7_9FABA</name>
<proteinExistence type="inferred from homology"/>
<comment type="caution">
    <text evidence="2">The sequence shown here is derived from an EMBL/GenBank/DDBJ whole genome shotgun (WGS) entry which is preliminary data.</text>
</comment>
<dbReference type="GO" id="GO:0006402">
    <property type="term" value="P:mRNA catabolic process"/>
    <property type="evidence" value="ECO:0007669"/>
    <property type="project" value="InterPro"/>
</dbReference>
<sequence>MLLVIGEGERELIQLGDPIFGQIKDNAKSIEPIPPLLHGVIDHLIQWELIPEYKRPNGCIINFFEEGIQQVIMDMLYYGYGIQQVIPGHFGG</sequence>
<dbReference type="PANTHER" id="PTHR31447">
    <property type="entry name" value="HYDROXYPROLINE-RICH GLYCOPROTEIN FAMILY PROTEIN-RELATED"/>
    <property type="match status" value="1"/>
</dbReference>
<dbReference type="InterPro" id="IPR044842">
    <property type="entry name" value="ALKBH9B/ALKBH10B-like"/>
</dbReference>
<feature type="non-terminal residue" evidence="2">
    <location>
        <position position="92"/>
    </location>
</feature>
<keyword evidence="3" id="KW-1185">Reference proteome</keyword>
<accession>A0A392MVF7</accession>
<dbReference type="Proteomes" id="UP000265520">
    <property type="component" value="Unassembled WGS sequence"/>
</dbReference>
<evidence type="ECO:0000313" key="2">
    <source>
        <dbReference type="EMBL" id="MCH90949.1"/>
    </source>
</evidence>
<dbReference type="PANTHER" id="PTHR31447:SF22">
    <property type="entry name" value="2OG-FE(II) OXYGENASE FAMILY OXIDOREDUCTASE"/>
    <property type="match status" value="1"/>
</dbReference>
<dbReference type="AlphaFoldDB" id="A0A392MVF7"/>
<dbReference type="GO" id="GO:0003729">
    <property type="term" value="F:mRNA binding"/>
    <property type="evidence" value="ECO:0007669"/>
    <property type="project" value="InterPro"/>
</dbReference>
<evidence type="ECO:0000256" key="1">
    <source>
        <dbReference type="ARBA" id="ARBA00007879"/>
    </source>
</evidence>
<evidence type="ECO:0000313" key="3">
    <source>
        <dbReference type="Proteomes" id="UP000265520"/>
    </source>
</evidence>
<dbReference type="InterPro" id="IPR037151">
    <property type="entry name" value="AlkB-like_sf"/>
</dbReference>
<dbReference type="Gene3D" id="2.60.120.590">
    <property type="entry name" value="Alpha-ketoglutarate-dependent dioxygenase AlkB-like"/>
    <property type="match status" value="1"/>
</dbReference>
<comment type="similarity">
    <text evidence="1">Belongs to the alkB family.</text>
</comment>
<reference evidence="2 3" key="1">
    <citation type="journal article" date="2018" name="Front. Plant Sci.">
        <title>Red Clover (Trifolium pratense) and Zigzag Clover (T. medium) - A Picture of Genomic Similarities and Differences.</title>
        <authorList>
            <person name="Dluhosova J."/>
            <person name="Istvanek J."/>
            <person name="Nedelnik J."/>
            <person name="Repkova J."/>
        </authorList>
    </citation>
    <scope>NUCLEOTIDE SEQUENCE [LARGE SCALE GENOMIC DNA]</scope>
    <source>
        <strain evidence="3">cv. 10/8</strain>
        <tissue evidence="2">Leaf</tissue>
    </source>
</reference>
<protein>
    <submittedName>
        <fullName evidence="2">2OG-Fe(II) oxygenase family oxidoreductase</fullName>
    </submittedName>
</protein>